<dbReference type="AlphaFoldDB" id="A0AAJ2EXK9"/>
<keyword evidence="4" id="KW-0804">Transcription</keyword>
<dbReference type="PROSITE" id="PS50931">
    <property type="entry name" value="HTH_LYSR"/>
    <property type="match status" value="1"/>
</dbReference>
<dbReference type="PRINTS" id="PR00039">
    <property type="entry name" value="HTHLYSR"/>
</dbReference>
<feature type="domain" description="HTH lysR-type" evidence="5">
    <location>
        <begin position="4"/>
        <end position="61"/>
    </location>
</feature>
<evidence type="ECO:0000313" key="7">
    <source>
        <dbReference type="Proteomes" id="UP001268036"/>
    </source>
</evidence>
<dbReference type="InterPro" id="IPR050176">
    <property type="entry name" value="LTTR"/>
</dbReference>
<dbReference type="SUPFAM" id="SSF46785">
    <property type="entry name" value="Winged helix' DNA-binding domain"/>
    <property type="match status" value="1"/>
</dbReference>
<dbReference type="Gene3D" id="1.10.10.10">
    <property type="entry name" value="Winged helix-like DNA-binding domain superfamily/Winged helix DNA-binding domain"/>
    <property type="match status" value="1"/>
</dbReference>
<proteinExistence type="inferred from homology"/>
<comment type="similarity">
    <text evidence="1">Belongs to the LysR transcriptional regulatory family.</text>
</comment>
<dbReference type="InterPro" id="IPR036390">
    <property type="entry name" value="WH_DNA-bd_sf"/>
</dbReference>
<accession>A0AAJ2EXK9</accession>
<gene>
    <name evidence="6" type="ORF">QE440_002322</name>
</gene>
<evidence type="ECO:0000259" key="5">
    <source>
        <dbReference type="PROSITE" id="PS50931"/>
    </source>
</evidence>
<dbReference type="Pfam" id="PF00126">
    <property type="entry name" value="HTH_1"/>
    <property type="match status" value="1"/>
</dbReference>
<name>A0AAJ2EXK9_9PSED</name>
<dbReference type="EMBL" id="JAVJAF010000001">
    <property type="protein sequence ID" value="MDR6234581.1"/>
    <property type="molecule type" value="Genomic_DNA"/>
</dbReference>
<sequence>MRHLDTDALATFIAVIDHGGFTAAAERIGKTQAAVSLIVSRLEERVGKRLLERSRKGVSLTAHGEILMGYARRMLILEDEALCALECKLEATRVRIGMPDDYLDSLGAWLLQTFAAQHPEIQVEILCDFSKRLEPQVQVGDLDLAIVTREAGRPSGELLCAEAQVWCSVVGKRPEREQVLPLSLFADSCRARPGILAALDEAGRPWRIVSSSSHLPGVLAAVRLGAAVTVLPASVVPDGWRVLGAAEGLPLLPQLELALLVPSGARLSTRRLANFIRDRYQERQRAAIA</sequence>
<dbReference type="PANTHER" id="PTHR30579:SF7">
    <property type="entry name" value="HTH-TYPE TRANSCRIPTIONAL REGULATOR LRHA-RELATED"/>
    <property type="match status" value="1"/>
</dbReference>
<dbReference type="InterPro" id="IPR036388">
    <property type="entry name" value="WH-like_DNA-bd_sf"/>
</dbReference>
<protein>
    <submittedName>
        <fullName evidence="6">DNA-binding transcriptional LysR family regulator</fullName>
    </submittedName>
</protein>
<reference evidence="6" key="1">
    <citation type="submission" date="2023-08" db="EMBL/GenBank/DDBJ databases">
        <title>Functional and genomic diversity of the sorghum phyllosphere microbiome.</title>
        <authorList>
            <person name="Shade A."/>
        </authorList>
    </citation>
    <scope>NUCLEOTIDE SEQUENCE</scope>
    <source>
        <strain evidence="6">SORGH_AS_0201</strain>
    </source>
</reference>
<dbReference type="RefSeq" id="WP_309758442.1">
    <property type="nucleotide sequence ID" value="NZ_JAVJAF010000001.1"/>
</dbReference>
<comment type="caution">
    <text evidence="6">The sequence shown here is derived from an EMBL/GenBank/DDBJ whole genome shotgun (WGS) entry which is preliminary data.</text>
</comment>
<evidence type="ECO:0000256" key="3">
    <source>
        <dbReference type="ARBA" id="ARBA00023125"/>
    </source>
</evidence>
<evidence type="ECO:0000256" key="2">
    <source>
        <dbReference type="ARBA" id="ARBA00023015"/>
    </source>
</evidence>
<evidence type="ECO:0000256" key="4">
    <source>
        <dbReference type="ARBA" id="ARBA00023163"/>
    </source>
</evidence>
<dbReference type="GO" id="GO:0003700">
    <property type="term" value="F:DNA-binding transcription factor activity"/>
    <property type="evidence" value="ECO:0007669"/>
    <property type="project" value="InterPro"/>
</dbReference>
<dbReference type="SUPFAM" id="SSF53850">
    <property type="entry name" value="Periplasmic binding protein-like II"/>
    <property type="match status" value="1"/>
</dbReference>
<keyword evidence="3 6" id="KW-0238">DNA-binding</keyword>
<dbReference type="GO" id="GO:0003677">
    <property type="term" value="F:DNA binding"/>
    <property type="evidence" value="ECO:0007669"/>
    <property type="project" value="UniProtKB-KW"/>
</dbReference>
<evidence type="ECO:0000313" key="6">
    <source>
        <dbReference type="EMBL" id="MDR6234581.1"/>
    </source>
</evidence>
<dbReference type="Pfam" id="PF03466">
    <property type="entry name" value="LysR_substrate"/>
    <property type="match status" value="1"/>
</dbReference>
<organism evidence="6 7">
    <name type="scientific">Pseudomonas oryzihabitans</name>
    <dbReference type="NCBI Taxonomy" id="47885"/>
    <lineage>
        <taxon>Bacteria</taxon>
        <taxon>Pseudomonadati</taxon>
        <taxon>Pseudomonadota</taxon>
        <taxon>Gammaproteobacteria</taxon>
        <taxon>Pseudomonadales</taxon>
        <taxon>Pseudomonadaceae</taxon>
        <taxon>Pseudomonas</taxon>
    </lineage>
</organism>
<evidence type="ECO:0000256" key="1">
    <source>
        <dbReference type="ARBA" id="ARBA00009437"/>
    </source>
</evidence>
<dbReference type="PANTHER" id="PTHR30579">
    <property type="entry name" value="TRANSCRIPTIONAL REGULATOR"/>
    <property type="match status" value="1"/>
</dbReference>
<dbReference type="Proteomes" id="UP001268036">
    <property type="component" value="Unassembled WGS sequence"/>
</dbReference>
<dbReference type="FunFam" id="1.10.10.10:FF:000001">
    <property type="entry name" value="LysR family transcriptional regulator"/>
    <property type="match status" value="1"/>
</dbReference>
<dbReference type="Gene3D" id="3.40.190.10">
    <property type="entry name" value="Periplasmic binding protein-like II"/>
    <property type="match status" value="2"/>
</dbReference>
<keyword evidence="2" id="KW-0805">Transcription regulation</keyword>
<dbReference type="InterPro" id="IPR005119">
    <property type="entry name" value="LysR_subst-bd"/>
</dbReference>
<dbReference type="InterPro" id="IPR000847">
    <property type="entry name" value="LysR_HTH_N"/>
</dbReference>